<dbReference type="InterPro" id="IPR029052">
    <property type="entry name" value="Metallo-depent_PP-like"/>
</dbReference>
<dbReference type="PANTHER" id="PTHR42988:SF2">
    <property type="entry name" value="CYCLIC NUCLEOTIDE PHOSPHODIESTERASE CBUA0032-RELATED"/>
    <property type="match status" value="1"/>
</dbReference>
<evidence type="ECO:0000256" key="1">
    <source>
        <dbReference type="ARBA" id="ARBA00022723"/>
    </source>
</evidence>
<keyword evidence="3" id="KW-0408">Iron</keyword>
<name>A0A2N6UJS4_9FIRM</name>
<dbReference type="InterPro" id="IPR050884">
    <property type="entry name" value="CNP_phosphodiesterase-III"/>
</dbReference>
<comment type="caution">
    <text evidence="6">The sequence shown here is derived from an EMBL/GenBank/DDBJ whole genome shotgun (WGS) entry which is preliminary data.</text>
</comment>
<gene>
    <name evidence="6" type="ORF">CJ192_04365</name>
</gene>
<protein>
    <submittedName>
        <fullName evidence="6">Serine/threonine protein phosphatase</fullName>
    </submittedName>
</protein>
<dbReference type="GO" id="GO:0046872">
    <property type="term" value="F:metal ion binding"/>
    <property type="evidence" value="ECO:0007669"/>
    <property type="project" value="UniProtKB-KW"/>
</dbReference>
<dbReference type="PANTHER" id="PTHR42988">
    <property type="entry name" value="PHOSPHOHYDROLASE"/>
    <property type="match status" value="1"/>
</dbReference>
<dbReference type="Proteomes" id="UP000235658">
    <property type="component" value="Unassembled WGS sequence"/>
</dbReference>
<keyword evidence="2" id="KW-0378">Hydrolase</keyword>
<dbReference type="InterPro" id="IPR004843">
    <property type="entry name" value="Calcineurin-like_PHP"/>
</dbReference>
<dbReference type="SUPFAM" id="SSF56300">
    <property type="entry name" value="Metallo-dependent phosphatases"/>
    <property type="match status" value="1"/>
</dbReference>
<sequence>MMENKNIKLSILSDTHILARDLMADNKEFNMAIKYDRKFLVEGEGLLRSALKLASENESKYIIIPGDLTKDGEKKSHLEVSKILKEWTYEDKSRKIFLIPGNHDINNKSAFDYKNLKNTQYIKPKEFFEIYDFLYKDSVLEYYKDSQIYKTYLGEINKKYEREFENSYYAQGYGSYLARINPNLDEKNSLTLIFIDTSIYSCDYEQNHKDGKNNVVGACDKNILKWAIEKIDQAKKRADMVFVISHHAFIPNFRDQRLVLGPFIIKNWNEKFKDKDPRINNKLPIEVLADCGVKFLFTGHLHENGTAKYKSVLENEIFNIQTGSTVTYPLPIRHINIYDDLKDFSGFSIDMKTQLIKKFEYENLNGENIKIDNSIAYALKNQLSLKDVLFNYVHSMAKNPIISQMDIKKFLIERLNTNLNLDLSNKGYVKEILKEFSFKFPIYIEKFGNVNLIDADGEIFIKVDSYKSHALIKAGNLEACIEILIMQFEDKIMTTDNMIYYYDKLVKKSLSMPISTDKHNLYDFSNYIYQYKALDEKITPSYVVEFLAKLNNPDYSITEEVIDYCQDEINEIFEFLTMNIRFEIDGSKDKFFDKLISIKGLFFRSLIRYLKRKSNNLYDLITFISKFILKKRRVNGVDLAKYVISYRKVTNIKQNIGKKMLGRANLRSYIVDLVKSINNEVIETYENEDLNERDHYFSYVEYEDE</sequence>
<dbReference type="EMBL" id="PNHP01000002">
    <property type="protein sequence ID" value="PMC81990.1"/>
    <property type="molecule type" value="Genomic_DNA"/>
</dbReference>
<evidence type="ECO:0000256" key="4">
    <source>
        <dbReference type="ARBA" id="ARBA00025742"/>
    </source>
</evidence>
<keyword evidence="1" id="KW-0479">Metal-binding</keyword>
<dbReference type="Pfam" id="PF00149">
    <property type="entry name" value="Metallophos"/>
    <property type="match status" value="1"/>
</dbReference>
<dbReference type="GO" id="GO:0016787">
    <property type="term" value="F:hydrolase activity"/>
    <property type="evidence" value="ECO:0007669"/>
    <property type="project" value="UniProtKB-KW"/>
</dbReference>
<evidence type="ECO:0000256" key="3">
    <source>
        <dbReference type="ARBA" id="ARBA00023004"/>
    </source>
</evidence>
<accession>A0A2N6UJS4</accession>
<evidence type="ECO:0000313" key="6">
    <source>
        <dbReference type="EMBL" id="PMC81990.1"/>
    </source>
</evidence>
<reference evidence="6 7" key="1">
    <citation type="submission" date="2017-09" db="EMBL/GenBank/DDBJ databases">
        <title>Bacterial strain isolated from the female urinary microbiota.</title>
        <authorList>
            <person name="Thomas-White K."/>
            <person name="Kumar N."/>
            <person name="Forster S."/>
            <person name="Putonti C."/>
            <person name="Lawley T."/>
            <person name="Wolfe A.J."/>
        </authorList>
    </citation>
    <scope>NUCLEOTIDE SEQUENCE [LARGE SCALE GENOMIC DNA]</scope>
    <source>
        <strain evidence="6 7">UMB0204</strain>
    </source>
</reference>
<comment type="similarity">
    <text evidence="4">Belongs to the cyclic nucleotide phosphodiesterase class-III family.</text>
</comment>
<proteinExistence type="inferred from homology"/>
<dbReference type="Gene3D" id="3.60.21.10">
    <property type="match status" value="1"/>
</dbReference>
<evidence type="ECO:0000259" key="5">
    <source>
        <dbReference type="Pfam" id="PF00149"/>
    </source>
</evidence>
<dbReference type="AlphaFoldDB" id="A0A2N6UJS4"/>
<evidence type="ECO:0000313" key="7">
    <source>
        <dbReference type="Proteomes" id="UP000235658"/>
    </source>
</evidence>
<feature type="domain" description="Calcineurin-like phosphoesterase" evidence="5">
    <location>
        <begin position="11"/>
        <end position="303"/>
    </location>
</feature>
<evidence type="ECO:0000256" key="2">
    <source>
        <dbReference type="ARBA" id="ARBA00022801"/>
    </source>
</evidence>
<organism evidence="6 7">
    <name type="scientific">Anaerococcus hydrogenalis</name>
    <dbReference type="NCBI Taxonomy" id="33029"/>
    <lineage>
        <taxon>Bacteria</taxon>
        <taxon>Bacillati</taxon>
        <taxon>Bacillota</taxon>
        <taxon>Tissierellia</taxon>
        <taxon>Tissierellales</taxon>
        <taxon>Peptoniphilaceae</taxon>
        <taxon>Anaerococcus</taxon>
    </lineage>
</organism>